<comment type="subcellular location">
    <subcellularLocation>
        <location evidence="1">Cell outer membrane</location>
    </subcellularLocation>
</comment>
<dbReference type="PANTHER" id="PTHR30026:SF20">
    <property type="entry name" value="OUTER MEMBRANE PROTEIN TOLC"/>
    <property type="match status" value="1"/>
</dbReference>
<dbReference type="GO" id="GO:0015562">
    <property type="term" value="F:efflux transmembrane transporter activity"/>
    <property type="evidence" value="ECO:0007669"/>
    <property type="project" value="InterPro"/>
</dbReference>
<dbReference type="GO" id="GO:1990281">
    <property type="term" value="C:efflux pump complex"/>
    <property type="evidence" value="ECO:0007669"/>
    <property type="project" value="TreeGrafter"/>
</dbReference>
<evidence type="ECO:0000256" key="2">
    <source>
        <dbReference type="ARBA" id="ARBA00007613"/>
    </source>
</evidence>
<gene>
    <name evidence="8" type="ORF">Tfer_1203</name>
</gene>
<sequence length="385" mass="42589" precursor="true">MPARLSNKKVTFFITAMLLITLAVGGITYAQSTGPQVKELSLQQAIDLAMANNNDLKLARIETKKAERDLDLAEKTADDIDLDRVSTYDLGKLKWVAPRAAQMAVTLAKEKEQFTEKSTKLAVEGAYYNVLKAQKMLQIKKDTLNYAKDQLAIVQNSYQLGTVAKSDVLAVEALVAASEAGVTSAQNDLSLAVMKLNELIGLDIDTQLKLTDKFEYVPMKDVNVADEVYKALQNNIEIISVRENQAVKEKEYEVARKYYSGGVVYFDKAKLDAEAANVAVNKQEVATTLAVKQDYLSLKALEKSIAYKQKEVEKQREVVRIDMLKFKAGLLTNQDVKKSTIDLETAEQGLTELIYNYNQLKSKFKYGLFISGLTAGASSSTGAAY</sequence>
<dbReference type="InterPro" id="IPR051906">
    <property type="entry name" value="TolC-like"/>
</dbReference>
<evidence type="ECO:0000256" key="5">
    <source>
        <dbReference type="ARBA" id="ARBA00022692"/>
    </source>
</evidence>
<dbReference type="Gene3D" id="1.20.1600.10">
    <property type="entry name" value="Outer membrane efflux proteins (OEP)"/>
    <property type="match status" value="2"/>
</dbReference>
<comment type="caution">
    <text evidence="8">The sequence shown here is derived from an EMBL/GenBank/DDBJ whole genome shotgun (WGS) entry which is preliminary data.</text>
</comment>
<dbReference type="GO" id="GO:0015288">
    <property type="term" value="F:porin activity"/>
    <property type="evidence" value="ECO:0007669"/>
    <property type="project" value="TreeGrafter"/>
</dbReference>
<dbReference type="InterPro" id="IPR003423">
    <property type="entry name" value="OMP_efflux"/>
</dbReference>
<evidence type="ECO:0000256" key="3">
    <source>
        <dbReference type="ARBA" id="ARBA00022448"/>
    </source>
</evidence>
<evidence type="ECO:0000256" key="1">
    <source>
        <dbReference type="ARBA" id="ARBA00004442"/>
    </source>
</evidence>
<evidence type="ECO:0000256" key="4">
    <source>
        <dbReference type="ARBA" id="ARBA00022452"/>
    </source>
</evidence>
<dbReference type="EMBL" id="LGTE01000006">
    <property type="protein sequence ID" value="KNZ70063.1"/>
    <property type="molecule type" value="Genomic_DNA"/>
</dbReference>
<dbReference type="AlphaFoldDB" id="A0A0L6W3W9"/>
<keyword evidence="9" id="KW-1185">Reference proteome</keyword>
<organism evidence="8 9">
    <name type="scientific">Thermincola ferriacetica</name>
    <dbReference type="NCBI Taxonomy" id="281456"/>
    <lineage>
        <taxon>Bacteria</taxon>
        <taxon>Bacillati</taxon>
        <taxon>Bacillota</taxon>
        <taxon>Clostridia</taxon>
        <taxon>Eubacteriales</taxon>
        <taxon>Thermincolaceae</taxon>
        <taxon>Thermincola</taxon>
    </lineage>
</organism>
<accession>A0A0L6W3W9</accession>
<dbReference type="Proteomes" id="UP000037175">
    <property type="component" value="Unassembled WGS sequence"/>
</dbReference>
<keyword evidence="6" id="KW-0472">Membrane</keyword>
<proteinExistence type="inferred from homology"/>
<dbReference type="Pfam" id="PF02321">
    <property type="entry name" value="OEP"/>
    <property type="match status" value="1"/>
</dbReference>
<evidence type="ECO:0000256" key="6">
    <source>
        <dbReference type="ARBA" id="ARBA00023136"/>
    </source>
</evidence>
<comment type="similarity">
    <text evidence="2">Belongs to the outer membrane factor (OMF) (TC 1.B.17) family.</text>
</comment>
<dbReference type="PANTHER" id="PTHR30026">
    <property type="entry name" value="OUTER MEMBRANE PROTEIN TOLC"/>
    <property type="match status" value="1"/>
</dbReference>
<dbReference type="RefSeq" id="WP_052217280.1">
    <property type="nucleotide sequence ID" value="NZ_LGTE01000006.1"/>
</dbReference>
<evidence type="ECO:0000313" key="9">
    <source>
        <dbReference type="Proteomes" id="UP000037175"/>
    </source>
</evidence>
<keyword evidence="7" id="KW-0998">Cell outer membrane</keyword>
<keyword evidence="4" id="KW-1134">Transmembrane beta strand</keyword>
<dbReference type="GO" id="GO:0009279">
    <property type="term" value="C:cell outer membrane"/>
    <property type="evidence" value="ECO:0007669"/>
    <property type="project" value="UniProtKB-SubCell"/>
</dbReference>
<evidence type="ECO:0000313" key="8">
    <source>
        <dbReference type="EMBL" id="KNZ70063.1"/>
    </source>
</evidence>
<name>A0A0L6W3W9_9FIRM</name>
<evidence type="ECO:0000256" key="7">
    <source>
        <dbReference type="ARBA" id="ARBA00023237"/>
    </source>
</evidence>
<keyword evidence="5" id="KW-0812">Transmembrane</keyword>
<protein>
    <submittedName>
        <fullName evidence="8">Outer membrane efflux protein</fullName>
    </submittedName>
</protein>
<reference evidence="9" key="1">
    <citation type="submission" date="2015-07" db="EMBL/GenBank/DDBJ databases">
        <title>Complete Genome of Thermincola ferriacetica strain Z-0001T.</title>
        <authorList>
            <person name="Lusk B."/>
            <person name="Badalamenti J.P."/>
            <person name="Parameswaran P."/>
            <person name="Bond D.R."/>
            <person name="Torres C.I."/>
        </authorList>
    </citation>
    <scope>NUCLEOTIDE SEQUENCE [LARGE SCALE GENOMIC DNA]</scope>
    <source>
        <strain evidence="9">Z-0001</strain>
    </source>
</reference>
<dbReference type="SUPFAM" id="SSF56954">
    <property type="entry name" value="Outer membrane efflux proteins (OEP)"/>
    <property type="match status" value="1"/>
</dbReference>
<keyword evidence="3" id="KW-0813">Transport</keyword>